<dbReference type="Gene3D" id="2.60.40.150">
    <property type="entry name" value="C2 domain"/>
    <property type="match status" value="1"/>
</dbReference>
<dbReference type="PROSITE" id="PS50004">
    <property type="entry name" value="C2"/>
    <property type="match status" value="1"/>
</dbReference>
<gene>
    <name evidence="3" type="ORF">MKW94_015322</name>
</gene>
<feature type="domain" description="C2" evidence="2">
    <location>
        <begin position="1"/>
        <end position="124"/>
    </location>
</feature>
<evidence type="ECO:0000256" key="1">
    <source>
        <dbReference type="SAM" id="MobiDB-lite"/>
    </source>
</evidence>
<dbReference type="PANTHER" id="PTHR32246:SF69">
    <property type="entry name" value="CALCIUM-DEPENDENT LIPID-BINDING (CALB DOMAIN) FAMILY PROTEIN"/>
    <property type="match status" value="1"/>
</dbReference>
<organism evidence="3 4">
    <name type="scientific">Papaver nudicaule</name>
    <name type="common">Iceland poppy</name>
    <dbReference type="NCBI Taxonomy" id="74823"/>
    <lineage>
        <taxon>Eukaryota</taxon>
        <taxon>Viridiplantae</taxon>
        <taxon>Streptophyta</taxon>
        <taxon>Embryophyta</taxon>
        <taxon>Tracheophyta</taxon>
        <taxon>Spermatophyta</taxon>
        <taxon>Magnoliopsida</taxon>
        <taxon>Ranunculales</taxon>
        <taxon>Papaveraceae</taxon>
        <taxon>Papaveroideae</taxon>
        <taxon>Papaver</taxon>
    </lineage>
</organism>
<name>A0AA41VCA0_PAPNU</name>
<dbReference type="AlphaFoldDB" id="A0AA41VCA0"/>
<feature type="region of interest" description="Disordered" evidence="1">
    <location>
        <begin position="154"/>
        <end position="222"/>
    </location>
</feature>
<reference evidence="3" key="1">
    <citation type="submission" date="2022-03" db="EMBL/GenBank/DDBJ databases">
        <title>A functionally conserved STORR gene fusion in Papaver species that diverged 16.8 million years ago.</title>
        <authorList>
            <person name="Catania T."/>
        </authorList>
    </citation>
    <scope>NUCLEOTIDE SEQUENCE</scope>
    <source>
        <strain evidence="3">S-191538</strain>
    </source>
</reference>
<dbReference type="Pfam" id="PF00168">
    <property type="entry name" value="C2"/>
    <property type="match status" value="1"/>
</dbReference>
<dbReference type="SUPFAM" id="SSF49562">
    <property type="entry name" value="C2 domain (Calcium/lipid-binding domain, CaLB)"/>
    <property type="match status" value="1"/>
</dbReference>
<dbReference type="InterPro" id="IPR000008">
    <property type="entry name" value="C2_dom"/>
</dbReference>
<evidence type="ECO:0000313" key="4">
    <source>
        <dbReference type="Proteomes" id="UP001177140"/>
    </source>
</evidence>
<keyword evidence="4" id="KW-1185">Reference proteome</keyword>
<comment type="caution">
    <text evidence="3">The sequence shown here is derived from an EMBL/GenBank/DDBJ whole genome shotgun (WGS) entry which is preliminary data.</text>
</comment>
<proteinExistence type="predicted"/>
<sequence length="283" mass="30795">MASSPKEEEATNLLEINLISAQGLKPPSSTNIGKRFQTYAVTYIDPSFKLRTRIDKVGCENPTWNDKFFFKRSRLRFLINNDRRLGLSYGSRKGNGDGKGSAIPFFTALQIRRPLSGRFFGVLNVGFMMVSDEDLIKSPALNGVSGIGFHDLMGGGVNRNGPKEKKPPLKPKPPRNIRKSKENKENENQENSGCGGGSGGGGGGDSSDADSTCSSSSNSFGSSSILKDLNWRKDLLMMGKNRRLSEGAARLCGLVGFQRKIHLSPSDQNLYASSTSFDDDNAK</sequence>
<dbReference type="EMBL" id="JAJJMA010183731">
    <property type="protein sequence ID" value="MCL7037833.1"/>
    <property type="molecule type" value="Genomic_DNA"/>
</dbReference>
<dbReference type="InterPro" id="IPR035892">
    <property type="entry name" value="C2_domain_sf"/>
</dbReference>
<feature type="compositionally biased region" description="Low complexity" evidence="1">
    <location>
        <begin position="209"/>
        <end position="222"/>
    </location>
</feature>
<evidence type="ECO:0000313" key="3">
    <source>
        <dbReference type="EMBL" id="MCL7037833.1"/>
    </source>
</evidence>
<protein>
    <recommendedName>
        <fullName evidence="2">C2 domain-containing protein</fullName>
    </recommendedName>
</protein>
<feature type="compositionally biased region" description="Gly residues" evidence="1">
    <location>
        <begin position="193"/>
        <end position="205"/>
    </location>
</feature>
<evidence type="ECO:0000259" key="2">
    <source>
        <dbReference type="PROSITE" id="PS50004"/>
    </source>
</evidence>
<dbReference type="Proteomes" id="UP001177140">
    <property type="component" value="Unassembled WGS sequence"/>
</dbReference>
<accession>A0AA41VCA0</accession>
<feature type="compositionally biased region" description="Basic residues" evidence="1">
    <location>
        <begin position="168"/>
        <end position="178"/>
    </location>
</feature>
<dbReference type="PANTHER" id="PTHR32246">
    <property type="entry name" value="INGRESSION PROTEIN FIC1"/>
    <property type="match status" value="1"/>
</dbReference>